<accession>A0A5E4TRH2</accession>
<dbReference type="Proteomes" id="UP000368474">
    <property type="component" value="Unassembled WGS sequence"/>
</dbReference>
<evidence type="ECO:0000256" key="1">
    <source>
        <dbReference type="SAM" id="MobiDB-lite"/>
    </source>
</evidence>
<name>A0A5E4TRH2_9BURK</name>
<evidence type="ECO:0000313" key="2">
    <source>
        <dbReference type="EMBL" id="VVD90465.1"/>
    </source>
</evidence>
<keyword evidence="3" id="KW-1185">Reference proteome</keyword>
<gene>
    <name evidence="2" type="ORF">PMO31116_01572</name>
</gene>
<reference evidence="2 3" key="1">
    <citation type="submission" date="2019-08" db="EMBL/GenBank/DDBJ databases">
        <authorList>
            <person name="Peeters C."/>
        </authorList>
    </citation>
    <scope>NUCLEOTIDE SEQUENCE [LARGE SCALE GENOMIC DNA]</scope>
    <source>
        <strain evidence="2 3">LMG 31116</strain>
    </source>
</reference>
<dbReference type="RefSeq" id="WP_150566209.1">
    <property type="nucleotide sequence ID" value="NZ_CABPSD010000003.1"/>
</dbReference>
<feature type="region of interest" description="Disordered" evidence="1">
    <location>
        <begin position="1"/>
        <end position="29"/>
    </location>
</feature>
<sequence>MDPAQNTGFSPIPFSAHDVRGAEGPMPGAEPSRGFAGSLTRVGHSPADVAITSGATESALIEMAFGNLCRALTVETLYVMRMCSDLRILREMLCARGEPPEAAALRMFDTLNRLDPRDVLRAFKILIRLPLYDNTPLDLHAVEAKTYNWNWINQFPHSLWVPMREAVRGAIEGGIPNAVPHPGNHPGNHPGA</sequence>
<protein>
    <submittedName>
        <fullName evidence="2">Uncharacterized protein</fullName>
    </submittedName>
</protein>
<evidence type="ECO:0000313" key="3">
    <source>
        <dbReference type="Proteomes" id="UP000368474"/>
    </source>
</evidence>
<proteinExistence type="predicted"/>
<organism evidence="2 3">
    <name type="scientific">Pandoraea morbifera</name>
    <dbReference type="NCBI Taxonomy" id="2508300"/>
    <lineage>
        <taxon>Bacteria</taxon>
        <taxon>Pseudomonadati</taxon>
        <taxon>Pseudomonadota</taxon>
        <taxon>Betaproteobacteria</taxon>
        <taxon>Burkholderiales</taxon>
        <taxon>Burkholderiaceae</taxon>
        <taxon>Pandoraea</taxon>
    </lineage>
</organism>
<dbReference type="EMBL" id="CABPSD010000003">
    <property type="protein sequence ID" value="VVD90465.1"/>
    <property type="molecule type" value="Genomic_DNA"/>
</dbReference>
<dbReference type="AlphaFoldDB" id="A0A5E4TRH2"/>